<dbReference type="InterPro" id="IPR011010">
    <property type="entry name" value="DNA_brk_join_enz"/>
</dbReference>
<dbReference type="Gene3D" id="1.10.443.10">
    <property type="entry name" value="Intergrase catalytic core"/>
    <property type="match status" value="1"/>
</dbReference>
<dbReference type="PhylomeDB" id="E9HB20"/>
<gene>
    <name evidence="2" type="ORF">DAPPUDRAFT_112152</name>
</gene>
<reference evidence="2 3" key="1">
    <citation type="journal article" date="2011" name="Science">
        <title>The ecoresponsive genome of Daphnia pulex.</title>
        <authorList>
            <person name="Colbourne J.K."/>
            <person name="Pfrender M.E."/>
            <person name="Gilbert D."/>
            <person name="Thomas W.K."/>
            <person name="Tucker A."/>
            <person name="Oakley T.H."/>
            <person name="Tokishita S."/>
            <person name="Aerts A."/>
            <person name="Arnold G.J."/>
            <person name="Basu M.K."/>
            <person name="Bauer D.J."/>
            <person name="Caceres C.E."/>
            <person name="Carmel L."/>
            <person name="Casola C."/>
            <person name="Choi J.H."/>
            <person name="Detter J.C."/>
            <person name="Dong Q."/>
            <person name="Dusheyko S."/>
            <person name="Eads B.D."/>
            <person name="Frohlich T."/>
            <person name="Geiler-Samerotte K.A."/>
            <person name="Gerlach D."/>
            <person name="Hatcher P."/>
            <person name="Jogdeo S."/>
            <person name="Krijgsveld J."/>
            <person name="Kriventseva E.V."/>
            <person name="Kultz D."/>
            <person name="Laforsch C."/>
            <person name="Lindquist E."/>
            <person name="Lopez J."/>
            <person name="Manak J.R."/>
            <person name="Muller J."/>
            <person name="Pangilinan J."/>
            <person name="Patwardhan R.P."/>
            <person name="Pitluck S."/>
            <person name="Pritham E.J."/>
            <person name="Rechtsteiner A."/>
            <person name="Rho M."/>
            <person name="Rogozin I.B."/>
            <person name="Sakarya O."/>
            <person name="Salamov A."/>
            <person name="Schaack S."/>
            <person name="Shapiro H."/>
            <person name="Shiga Y."/>
            <person name="Skalitzky C."/>
            <person name="Smith Z."/>
            <person name="Souvorov A."/>
            <person name="Sung W."/>
            <person name="Tang Z."/>
            <person name="Tsuchiya D."/>
            <person name="Tu H."/>
            <person name="Vos H."/>
            <person name="Wang M."/>
            <person name="Wolf Y.I."/>
            <person name="Yamagata H."/>
            <person name="Yamada T."/>
            <person name="Ye Y."/>
            <person name="Shaw J.R."/>
            <person name="Andrews J."/>
            <person name="Crease T.J."/>
            <person name="Tang H."/>
            <person name="Lucas S.M."/>
            <person name="Robertson H.M."/>
            <person name="Bork P."/>
            <person name="Koonin E.V."/>
            <person name="Zdobnov E.M."/>
            <person name="Grigoriev I.V."/>
            <person name="Lynch M."/>
            <person name="Boore J.L."/>
        </authorList>
    </citation>
    <scope>NUCLEOTIDE SEQUENCE [LARGE SCALE GENOMIC DNA]</scope>
</reference>
<dbReference type="Proteomes" id="UP000000305">
    <property type="component" value="Unassembled WGS sequence"/>
</dbReference>
<name>E9HB20_DAPPU</name>
<evidence type="ECO:0000256" key="1">
    <source>
        <dbReference type="ARBA" id="ARBA00023172"/>
    </source>
</evidence>
<accession>E9HB20</accession>
<evidence type="ECO:0000313" key="3">
    <source>
        <dbReference type="Proteomes" id="UP000000305"/>
    </source>
</evidence>
<dbReference type="EMBL" id="GL732614">
    <property type="protein sequence ID" value="EFX71007.1"/>
    <property type="molecule type" value="Genomic_DNA"/>
</dbReference>
<sequence length="214" mass="24139">MYSHFYQPQHGRDRLRAPVVLWRTVWRVSLEYHTLEKFSDIVKLGRNDVVYNSSPSPHLRILFKGGKNDQYSEGGERVVANEIRCPVKLTLDYFQFLGSFYSGYLVPSCITKNSPNPDKSVAYSGALSDMKKKTDEVTRVLGYDAKLYGEHSGKRGGATAAANNGATDKQLKRLGGWRSDAMPANYVDISVSNRLSMSKTSTLTAWRDPYRENN</sequence>
<keyword evidence="1" id="KW-0233">DNA recombination</keyword>
<dbReference type="InParanoid" id="E9HB20"/>
<dbReference type="GO" id="GO:0006310">
    <property type="term" value="P:DNA recombination"/>
    <property type="evidence" value="ECO:0007669"/>
    <property type="project" value="UniProtKB-KW"/>
</dbReference>
<dbReference type="SUPFAM" id="SSF56349">
    <property type="entry name" value="DNA breaking-rejoining enzymes"/>
    <property type="match status" value="1"/>
</dbReference>
<dbReference type="HOGENOM" id="CLU_1290140_0_0_1"/>
<dbReference type="KEGG" id="dpx:DAPPUDRAFT_112152"/>
<dbReference type="InterPro" id="IPR052925">
    <property type="entry name" value="Phage_Integrase-like_Recomb"/>
</dbReference>
<organism evidence="2 3">
    <name type="scientific">Daphnia pulex</name>
    <name type="common">Water flea</name>
    <dbReference type="NCBI Taxonomy" id="6669"/>
    <lineage>
        <taxon>Eukaryota</taxon>
        <taxon>Metazoa</taxon>
        <taxon>Ecdysozoa</taxon>
        <taxon>Arthropoda</taxon>
        <taxon>Crustacea</taxon>
        <taxon>Branchiopoda</taxon>
        <taxon>Diplostraca</taxon>
        <taxon>Cladocera</taxon>
        <taxon>Anomopoda</taxon>
        <taxon>Daphniidae</taxon>
        <taxon>Daphnia</taxon>
    </lineage>
</organism>
<dbReference type="eggNOG" id="ENOG502S7JV">
    <property type="taxonomic scope" value="Eukaryota"/>
</dbReference>
<evidence type="ECO:0008006" key="4">
    <source>
        <dbReference type="Google" id="ProtNLM"/>
    </source>
</evidence>
<dbReference type="PANTHER" id="PTHR34605:SF4">
    <property type="entry name" value="DNA ADENINE METHYLTRANSFERASE"/>
    <property type="match status" value="1"/>
</dbReference>
<keyword evidence="3" id="KW-1185">Reference proteome</keyword>
<dbReference type="InterPro" id="IPR013762">
    <property type="entry name" value="Integrase-like_cat_sf"/>
</dbReference>
<dbReference type="AlphaFoldDB" id="E9HB20"/>
<dbReference type="OMA" id="ANEIRCP"/>
<protein>
    <recommendedName>
        <fullName evidence="4">Tyr recombinase domain-containing protein</fullName>
    </recommendedName>
</protein>
<dbReference type="GO" id="GO:0003677">
    <property type="term" value="F:DNA binding"/>
    <property type="evidence" value="ECO:0007669"/>
    <property type="project" value="InterPro"/>
</dbReference>
<evidence type="ECO:0000313" key="2">
    <source>
        <dbReference type="EMBL" id="EFX71007.1"/>
    </source>
</evidence>
<dbReference type="PANTHER" id="PTHR34605">
    <property type="entry name" value="PHAGE_INTEGRASE DOMAIN-CONTAINING PROTEIN"/>
    <property type="match status" value="1"/>
</dbReference>
<proteinExistence type="predicted"/>
<dbReference type="GO" id="GO:0015074">
    <property type="term" value="P:DNA integration"/>
    <property type="evidence" value="ECO:0007669"/>
    <property type="project" value="InterPro"/>
</dbReference>